<dbReference type="PANTHER" id="PTHR19143:SF458">
    <property type="entry name" value="FIBRINOGEN C-TERMINAL DOMAIN-CONTAINING PROTEIN-RELATED"/>
    <property type="match status" value="1"/>
</dbReference>
<dbReference type="SUPFAM" id="SSF56496">
    <property type="entry name" value="Fibrinogen C-terminal domain-like"/>
    <property type="match status" value="1"/>
</dbReference>
<dbReference type="Pfam" id="PF00147">
    <property type="entry name" value="Fibrinogen_C"/>
    <property type="match status" value="1"/>
</dbReference>
<gene>
    <name evidence="4" type="ORF">MGAL_10B055962</name>
</gene>
<dbReference type="FunFam" id="3.90.215.10:FF:000001">
    <property type="entry name" value="Tenascin isoform 1"/>
    <property type="match status" value="1"/>
</dbReference>
<name>A0A8B6GFE6_MYTGA</name>
<dbReference type="AlphaFoldDB" id="A0A8B6GFE6"/>
<comment type="caution">
    <text evidence="4">The sequence shown here is derived from an EMBL/GenBank/DDBJ whole genome shotgun (WGS) entry which is preliminary data.</text>
</comment>
<dbReference type="GO" id="GO:0005615">
    <property type="term" value="C:extracellular space"/>
    <property type="evidence" value="ECO:0007669"/>
    <property type="project" value="TreeGrafter"/>
</dbReference>
<sequence length="276" mass="31869">MPIIIVFIFLIILSVSNGDYLRRLEKIESQLADNTGKLQEILSRLPKGICEKDDSRRTSKCKEGRPIDCNDIPDKCPSGVYKVFPKHTQGIDVYCEMILDEGHWTVFQRRENGYVDFYRGWNDYKSGFGNPAFEFWLGNTILHSLTSRGKYEMRIDLFDFDGNNAFAKYREFRIGDERSKFKLTADGYHGTAGNSLEHHNGRRFSTKDSDNDDYSGHCATSYPGAWWFGLCVTADLNGQYFLRTPDSSHRGVYWRSWKGSSYSLKSSVMMMRRVLT</sequence>
<dbReference type="PROSITE" id="PS00514">
    <property type="entry name" value="FIBRINOGEN_C_1"/>
    <property type="match status" value="1"/>
</dbReference>
<reference evidence="4" key="1">
    <citation type="submission" date="2018-11" db="EMBL/GenBank/DDBJ databases">
        <authorList>
            <person name="Alioto T."/>
            <person name="Alioto T."/>
        </authorList>
    </citation>
    <scope>NUCLEOTIDE SEQUENCE</scope>
</reference>
<dbReference type="OrthoDB" id="6054711at2759"/>
<dbReference type="PROSITE" id="PS51406">
    <property type="entry name" value="FIBRINOGEN_C_2"/>
    <property type="match status" value="1"/>
</dbReference>
<feature type="domain" description="Fibrinogen C-terminal" evidence="3">
    <location>
        <begin position="60"/>
        <end position="275"/>
    </location>
</feature>
<evidence type="ECO:0000313" key="5">
    <source>
        <dbReference type="Proteomes" id="UP000596742"/>
    </source>
</evidence>
<keyword evidence="1" id="KW-1015">Disulfide bond</keyword>
<dbReference type="Gene3D" id="3.90.215.10">
    <property type="entry name" value="Gamma Fibrinogen, chain A, domain 1"/>
    <property type="match status" value="1"/>
</dbReference>
<feature type="signal peptide" evidence="2">
    <location>
        <begin position="1"/>
        <end position="18"/>
    </location>
</feature>
<dbReference type="InterPro" id="IPR020837">
    <property type="entry name" value="Fibrinogen_CS"/>
</dbReference>
<dbReference type="InterPro" id="IPR014716">
    <property type="entry name" value="Fibrinogen_a/b/g_C_1"/>
</dbReference>
<evidence type="ECO:0000313" key="4">
    <source>
        <dbReference type="EMBL" id="VDI63107.1"/>
    </source>
</evidence>
<feature type="chain" id="PRO_5032462280" description="Fibrinogen C-terminal domain-containing protein" evidence="2">
    <location>
        <begin position="19"/>
        <end position="276"/>
    </location>
</feature>
<dbReference type="InterPro" id="IPR050373">
    <property type="entry name" value="Fibrinogen_C-term_domain"/>
</dbReference>
<dbReference type="PANTHER" id="PTHR19143">
    <property type="entry name" value="FIBRINOGEN/TENASCIN/ANGIOPOEITIN"/>
    <property type="match status" value="1"/>
</dbReference>
<dbReference type="InterPro" id="IPR036056">
    <property type="entry name" value="Fibrinogen-like_C"/>
</dbReference>
<evidence type="ECO:0000256" key="2">
    <source>
        <dbReference type="SAM" id="SignalP"/>
    </source>
</evidence>
<dbReference type="CDD" id="cd00087">
    <property type="entry name" value="FReD"/>
    <property type="match status" value="1"/>
</dbReference>
<dbReference type="EMBL" id="UYJE01008337">
    <property type="protein sequence ID" value="VDI63107.1"/>
    <property type="molecule type" value="Genomic_DNA"/>
</dbReference>
<dbReference type="Proteomes" id="UP000596742">
    <property type="component" value="Unassembled WGS sequence"/>
</dbReference>
<protein>
    <recommendedName>
        <fullName evidence="3">Fibrinogen C-terminal domain-containing protein</fullName>
    </recommendedName>
</protein>
<proteinExistence type="predicted"/>
<evidence type="ECO:0000256" key="1">
    <source>
        <dbReference type="ARBA" id="ARBA00023157"/>
    </source>
</evidence>
<evidence type="ECO:0000259" key="3">
    <source>
        <dbReference type="PROSITE" id="PS51406"/>
    </source>
</evidence>
<keyword evidence="2" id="KW-0732">Signal</keyword>
<accession>A0A8B6GFE6</accession>
<dbReference type="InterPro" id="IPR002181">
    <property type="entry name" value="Fibrinogen_a/b/g_C_dom"/>
</dbReference>
<organism evidence="4 5">
    <name type="scientific">Mytilus galloprovincialis</name>
    <name type="common">Mediterranean mussel</name>
    <dbReference type="NCBI Taxonomy" id="29158"/>
    <lineage>
        <taxon>Eukaryota</taxon>
        <taxon>Metazoa</taxon>
        <taxon>Spiralia</taxon>
        <taxon>Lophotrochozoa</taxon>
        <taxon>Mollusca</taxon>
        <taxon>Bivalvia</taxon>
        <taxon>Autobranchia</taxon>
        <taxon>Pteriomorphia</taxon>
        <taxon>Mytilida</taxon>
        <taxon>Mytiloidea</taxon>
        <taxon>Mytilidae</taxon>
        <taxon>Mytilinae</taxon>
        <taxon>Mytilus</taxon>
    </lineage>
</organism>
<dbReference type="SMART" id="SM00186">
    <property type="entry name" value="FBG"/>
    <property type="match status" value="1"/>
</dbReference>
<keyword evidence="5" id="KW-1185">Reference proteome</keyword>